<name>A0A2W7MCK7_9BACI</name>
<dbReference type="AlphaFoldDB" id="A0A2W7MCK7"/>
<organism evidence="1 2">
    <name type="scientific">Psychrobacillus insolitus</name>
    <dbReference type="NCBI Taxonomy" id="1461"/>
    <lineage>
        <taxon>Bacteria</taxon>
        <taxon>Bacillati</taxon>
        <taxon>Bacillota</taxon>
        <taxon>Bacilli</taxon>
        <taxon>Bacillales</taxon>
        <taxon>Bacillaceae</taxon>
        <taxon>Psychrobacillus</taxon>
    </lineage>
</organism>
<evidence type="ECO:0000313" key="1">
    <source>
        <dbReference type="EMBL" id="PZX01291.1"/>
    </source>
</evidence>
<dbReference type="RefSeq" id="WP_111441039.1">
    <property type="nucleotide sequence ID" value="NZ_QKZI01000016.1"/>
</dbReference>
<accession>A0A2W7MCK7</accession>
<keyword evidence="2" id="KW-1185">Reference proteome</keyword>
<dbReference type="Proteomes" id="UP000248646">
    <property type="component" value="Unassembled WGS sequence"/>
</dbReference>
<evidence type="ECO:0000313" key="2">
    <source>
        <dbReference type="Proteomes" id="UP000248646"/>
    </source>
</evidence>
<sequence length="80" mass="9361">MKKTYTLDRFDNFFGVFLLRSDESEQLLIPNGLIDNSIKEGDIVEIQKTEYSYDIALLKEETEQIKDKESSLLDQLKNNK</sequence>
<evidence type="ECO:0008006" key="3">
    <source>
        <dbReference type="Google" id="ProtNLM"/>
    </source>
</evidence>
<dbReference type="EMBL" id="QKZI01000016">
    <property type="protein sequence ID" value="PZX01291.1"/>
    <property type="molecule type" value="Genomic_DNA"/>
</dbReference>
<comment type="caution">
    <text evidence="1">The sequence shown here is derived from an EMBL/GenBank/DDBJ whole genome shotgun (WGS) entry which is preliminary data.</text>
</comment>
<dbReference type="OrthoDB" id="2452890at2"/>
<dbReference type="Pfam" id="PF11213">
    <property type="entry name" value="DUF3006"/>
    <property type="match status" value="1"/>
</dbReference>
<proteinExistence type="predicted"/>
<dbReference type="InterPro" id="IPR021377">
    <property type="entry name" value="DUF3006"/>
</dbReference>
<protein>
    <recommendedName>
        <fullName evidence="3">DUF3006 family protein</fullName>
    </recommendedName>
</protein>
<gene>
    <name evidence="1" type="ORF">C7437_11615</name>
</gene>
<reference evidence="1 2" key="1">
    <citation type="submission" date="2018-06" db="EMBL/GenBank/DDBJ databases">
        <title>Genomic Encyclopedia of Type Strains, Phase IV (KMG-IV): sequencing the most valuable type-strain genomes for metagenomic binning, comparative biology and taxonomic classification.</title>
        <authorList>
            <person name="Goeker M."/>
        </authorList>
    </citation>
    <scope>NUCLEOTIDE SEQUENCE [LARGE SCALE GENOMIC DNA]</scope>
    <source>
        <strain evidence="1 2">DSM 5</strain>
    </source>
</reference>